<dbReference type="AlphaFoldDB" id="J3LXS5"/>
<protein>
    <submittedName>
        <fullName evidence="2">Uncharacterized protein</fullName>
    </submittedName>
</protein>
<name>J3LXS5_ORYBR</name>
<accession>J3LXS5</accession>
<feature type="compositionally biased region" description="Basic residues" evidence="1">
    <location>
        <begin position="79"/>
        <end position="92"/>
    </location>
</feature>
<reference evidence="2" key="2">
    <citation type="submission" date="2013-04" db="UniProtKB">
        <authorList>
            <consortium name="EnsemblPlants"/>
        </authorList>
    </citation>
    <scope>IDENTIFICATION</scope>
</reference>
<sequence length="170" mass="17889">MGPESGKACPTKRAESVKPGNGPTHQPSPPPPLPCCSPAMAAALPMVCLGGGGGGGGMDLGTRKLVLGRSRRSGTCTRRASRSRSPSRRRGLRGVRRCHGRRPRAVTCQFRIEILCFLSSSAASTSLGKRAPAPPSLRFLFPPYVCEIVMTRSLGNWCCQCLGSSPNASP</sequence>
<organism evidence="2">
    <name type="scientific">Oryza brachyantha</name>
    <name type="common">malo sina</name>
    <dbReference type="NCBI Taxonomy" id="4533"/>
    <lineage>
        <taxon>Eukaryota</taxon>
        <taxon>Viridiplantae</taxon>
        <taxon>Streptophyta</taxon>
        <taxon>Embryophyta</taxon>
        <taxon>Tracheophyta</taxon>
        <taxon>Spermatophyta</taxon>
        <taxon>Magnoliopsida</taxon>
        <taxon>Liliopsida</taxon>
        <taxon>Poales</taxon>
        <taxon>Poaceae</taxon>
        <taxon>BOP clade</taxon>
        <taxon>Oryzoideae</taxon>
        <taxon>Oryzeae</taxon>
        <taxon>Oryzinae</taxon>
        <taxon>Oryza</taxon>
    </lineage>
</organism>
<feature type="region of interest" description="Disordered" evidence="1">
    <location>
        <begin position="1"/>
        <end position="33"/>
    </location>
</feature>
<proteinExistence type="predicted"/>
<evidence type="ECO:0000256" key="1">
    <source>
        <dbReference type="SAM" id="MobiDB-lite"/>
    </source>
</evidence>
<dbReference type="HOGENOM" id="CLU_1573057_0_0_1"/>
<reference evidence="2" key="1">
    <citation type="journal article" date="2013" name="Nat. Commun.">
        <title>Whole-genome sequencing of Oryza brachyantha reveals mechanisms underlying Oryza genome evolution.</title>
        <authorList>
            <person name="Chen J."/>
            <person name="Huang Q."/>
            <person name="Gao D."/>
            <person name="Wang J."/>
            <person name="Lang Y."/>
            <person name="Liu T."/>
            <person name="Li B."/>
            <person name="Bai Z."/>
            <person name="Luis Goicoechea J."/>
            <person name="Liang C."/>
            <person name="Chen C."/>
            <person name="Zhang W."/>
            <person name="Sun S."/>
            <person name="Liao Y."/>
            <person name="Zhang X."/>
            <person name="Yang L."/>
            <person name="Song C."/>
            <person name="Wang M."/>
            <person name="Shi J."/>
            <person name="Liu G."/>
            <person name="Liu J."/>
            <person name="Zhou H."/>
            <person name="Zhou W."/>
            <person name="Yu Q."/>
            <person name="An N."/>
            <person name="Chen Y."/>
            <person name="Cai Q."/>
            <person name="Wang B."/>
            <person name="Liu B."/>
            <person name="Min J."/>
            <person name="Huang Y."/>
            <person name="Wu H."/>
            <person name="Li Z."/>
            <person name="Zhang Y."/>
            <person name="Yin Y."/>
            <person name="Song W."/>
            <person name="Jiang J."/>
            <person name="Jackson S.A."/>
            <person name="Wing R.A."/>
            <person name="Wang J."/>
            <person name="Chen M."/>
        </authorList>
    </citation>
    <scope>NUCLEOTIDE SEQUENCE [LARGE SCALE GENOMIC DNA]</scope>
    <source>
        <strain evidence="2">cv. IRGC 101232</strain>
    </source>
</reference>
<dbReference type="EnsemblPlants" id="OB04G19500.1">
    <property type="protein sequence ID" value="OB04G19500.1"/>
    <property type="gene ID" value="OB04G19500"/>
</dbReference>
<dbReference type="Gramene" id="OB04G19500.1">
    <property type="protein sequence ID" value="OB04G19500.1"/>
    <property type="gene ID" value="OB04G19500"/>
</dbReference>
<evidence type="ECO:0000313" key="2">
    <source>
        <dbReference type="EnsemblPlants" id="OB04G19500.1"/>
    </source>
</evidence>
<evidence type="ECO:0000313" key="3">
    <source>
        <dbReference type="Proteomes" id="UP000006038"/>
    </source>
</evidence>
<dbReference type="Proteomes" id="UP000006038">
    <property type="component" value="Chromosome 4"/>
</dbReference>
<feature type="region of interest" description="Disordered" evidence="1">
    <location>
        <begin position="70"/>
        <end position="92"/>
    </location>
</feature>
<keyword evidence="3" id="KW-1185">Reference proteome</keyword>